<dbReference type="EMBL" id="JABBFZ010000022">
    <property type="protein sequence ID" value="NML34478.1"/>
    <property type="molecule type" value="Genomic_DNA"/>
</dbReference>
<proteinExistence type="inferred from homology"/>
<dbReference type="GO" id="GO:0016121">
    <property type="term" value="P:carotene catabolic process"/>
    <property type="evidence" value="ECO:0007669"/>
    <property type="project" value="TreeGrafter"/>
</dbReference>
<keyword evidence="2 5" id="KW-0479">Metal-binding</keyword>
<protein>
    <submittedName>
        <fullName evidence="6">Carotenoid oxygenase family protein</fullName>
    </submittedName>
</protein>
<dbReference type="AlphaFoldDB" id="A0A7Y0A0X5"/>
<dbReference type="InterPro" id="IPR004294">
    <property type="entry name" value="Carotenoid_Oase"/>
</dbReference>
<dbReference type="Proteomes" id="UP000583127">
    <property type="component" value="Unassembled WGS sequence"/>
</dbReference>
<comment type="cofactor">
    <cofactor evidence="5">
        <name>Fe(2+)</name>
        <dbReference type="ChEBI" id="CHEBI:29033"/>
    </cofactor>
    <text evidence="5">Binds 1 Fe(2+) ion per subunit.</text>
</comment>
<feature type="binding site" evidence="5">
    <location>
        <position position="219"/>
    </location>
    <ligand>
        <name>Fe cation</name>
        <dbReference type="ChEBI" id="CHEBI:24875"/>
        <note>catalytic</note>
    </ligand>
</feature>
<accession>A0A7Y0A0X5</accession>
<evidence type="ECO:0000256" key="3">
    <source>
        <dbReference type="ARBA" id="ARBA00023002"/>
    </source>
</evidence>
<keyword evidence="3" id="KW-0560">Oxidoreductase</keyword>
<feature type="binding site" evidence="5">
    <location>
        <position position="168"/>
    </location>
    <ligand>
        <name>Fe cation</name>
        <dbReference type="ChEBI" id="CHEBI:24875"/>
        <note>catalytic</note>
    </ligand>
</feature>
<gene>
    <name evidence="6" type="ORF">HHL14_27060</name>
</gene>
<comment type="caution">
    <text evidence="6">The sequence shown here is derived from an EMBL/GenBank/DDBJ whole genome shotgun (WGS) entry which is preliminary data.</text>
</comment>
<evidence type="ECO:0000256" key="1">
    <source>
        <dbReference type="ARBA" id="ARBA00006787"/>
    </source>
</evidence>
<organism evidence="6 7">
    <name type="scientific">Paraburkholderia antibiotica</name>
    <dbReference type="NCBI Taxonomy" id="2728839"/>
    <lineage>
        <taxon>Bacteria</taxon>
        <taxon>Pseudomonadati</taxon>
        <taxon>Pseudomonadota</taxon>
        <taxon>Betaproteobacteria</taxon>
        <taxon>Burkholderiales</taxon>
        <taxon>Burkholderiaceae</taxon>
        <taxon>Paraburkholderia</taxon>
    </lineage>
</organism>
<feature type="binding site" evidence="5">
    <location>
        <position position="469"/>
    </location>
    <ligand>
        <name>Fe cation</name>
        <dbReference type="ChEBI" id="CHEBI:24875"/>
        <note>catalytic</note>
    </ligand>
</feature>
<keyword evidence="7" id="KW-1185">Reference proteome</keyword>
<feature type="binding site" evidence="5">
    <location>
        <position position="283"/>
    </location>
    <ligand>
        <name>Fe cation</name>
        <dbReference type="ChEBI" id="CHEBI:24875"/>
        <note>catalytic</note>
    </ligand>
</feature>
<evidence type="ECO:0000313" key="6">
    <source>
        <dbReference type="EMBL" id="NML34478.1"/>
    </source>
</evidence>
<evidence type="ECO:0000256" key="5">
    <source>
        <dbReference type="PIRSR" id="PIRSR604294-1"/>
    </source>
</evidence>
<sequence>MTTRFPQTQAFSGPNAPVRIECDIEDLPVDGRLPSDIEGTWYRIGPDPKFAPLAGDDLYVAGDGVISSVKFQNGRVAFKMRYVQTERLLRERAAGRALYGAYRNPFTDDASVAGTNRGTANTTPVWHGGRLLALKEDSLPYELDPDTLETLGVCNFQGQLKSPTFAAHPKLDPETGELFAFSYECDGEATNTVALCVVSPDGKLVREERFEAPYASFMHDFAVTREHIIFLVFPTTADLTRIKSGGAHWVWDDSKDAYAGVMRRDGAVSEMVWFRMPPCYAFHVMNAFTEGDLVNVDLCLADRNPFPGIDDINNAPFNPEAGAPFLTRLTFDLKDSKETRKTRLAPMPGDMPSVAASSAMSRQRVGYYAGLDPSIELHNGGPTGAAFNHLCRVDFESGAFTALHLGKDVTFQEPIHVADSDGSGEGYLLAVADRHDEVMSDIVVLSAANPERGPLATIHLPFRLRNAFHGTWVSSVCRS</sequence>
<keyword evidence="4 5" id="KW-0408">Iron</keyword>
<dbReference type="GO" id="GO:0046872">
    <property type="term" value="F:metal ion binding"/>
    <property type="evidence" value="ECO:0007669"/>
    <property type="project" value="UniProtKB-KW"/>
</dbReference>
<evidence type="ECO:0000256" key="4">
    <source>
        <dbReference type="ARBA" id="ARBA00023004"/>
    </source>
</evidence>
<dbReference type="Pfam" id="PF03055">
    <property type="entry name" value="RPE65"/>
    <property type="match status" value="1"/>
</dbReference>
<dbReference type="GO" id="GO:0010436">
    <property type="term" value="F:carotenoid dioxygenase activity"/>
    <property type="evidence" value="ECO:0007669"/>
    <property type="project" value="TreeGrafter"/>
</dbReference>
<evidence type="ECO:0000313" key="7">
    <source>
        <dbReference type="Proteomes" id="UP000583127"/>
    </source>
</evidence>
<name>A0A7Y0A0X5_9BURK</name>
<dbReference type="RefSeq" id="WP_169500669.1">
    <property type="nucleotide sequence ID" value="NZ_JABBFZ010000022.1"/>
</dbReference>
<comment type="similarity">
    <text evidence="1">Belongs to the carotenoid oxygenase family.</text>
</comment>
<reference evidence="6 7" key="1">
    <citation type="submission" date="2020-04" db="EMBL/GenBank/DDBJ databases">
        <title>Paraburkholderia sp. G-4-1-8 isolated from soil.</title>
        <authorList>
            <person name="Dahal R.H."/>
        </authorList>
    </citation>
    <scope>NUCLEOTIDE SEQUENCE [LARGE SCALE GENOMIC DNA]</scope>
    <source>
        <strain evidence="6 7">G-4-1-8</strain>
    </source>
</reference>
<dbReference type="PANTHER" id="PTHR10543">
    <property type="entry name" value="BETA-CAROTENE DIOXYGENASE"/>
    <property type="match status" value="1"/>
</dbReference>
<evidence type="ECO:0000256" key="2">
    <source>
        <dbReference type="ARBA" id="ARBA00022723"/>
    </source>
</evidence>
<dbReference type="PANTHER" id="PTHR10543:SF89">
    <property type="entry name" value="CAROTENOID 9,10(9',10')-CLEAVAGE DIOXYGENASE 1"/>
    <property type="match status" value="1"/>
</dbReference>